<evidence type="ECO:0000313" key="6">
    <source>
        <dbReference type="Proteomes" id="UP000002020"/>
    </source>
</evidence>
<keyword evidence="1" id="KW-0813">Transport</keyword>
<reference evidence="5 6" key="1">
    <citation type="journal article" date="2008" name="BMC Genomics">
        <title>The linear chromosome of the plant-pathogenic mycoplasma 'Candidatus Phytoplasma mali'.</title>
        <authorList>
            <person name="Kube M."/>
            <person name="Schneider B."/>
            <person name="Kuhl H."/>
            <person name="Dandekar T."/>
            <person name="Heitmann K."/>
            <person name="Migdoll A.M."/>
            <person name="Reinhardt R."/>
            <person name="Seemueller E."/>
        </authorList>
    </citation>
    <scope>NUCLEOTIDE SEQUENCE [LARGE SCALE GENOMIC DNA]</scope>
    <source>
        <strain evidence="5 6">AT</strain>
    </source>
</reference>
<dbReference type="PROSITE" id="PS00211">
    <property type="entry name" value="ABC_TRANSPORTER_1"/>
    <property type="match status" value="1"/>
</dbReference>
<dbReference type="InterPro" id="IPR050093">
    <property type="entry name" value="ABC_SmlMolc_Importer"/>
</dbReference>
<dbReference type="STRING" id="37692.ATP_00157"/>
<dbReference type="SUPFAM" id="SSF52540">
    <property type="entry name" value="P-loop containing nucleoside triphosphate hydrolases"/>
    <property type="match status" value="1"/>
</dbReference>
<feature type="domain" description="ABC transporter" evidence="4">
    <location>
        <begin position="2"/>
        <end position="228"/>
    </location>
</feature>
<name>B3R0I0_PHYMT</name>
<keyword evidence="6" id="KW-1185">Reference proteome</keyword>
<dbReference type="InterPro" id="IPR003439">
    <property type="entry name" value="ABC_transporter-like_ATP-bd"/>
</dbReference>
<dbReference type="InterPro" id="IPR017871">
    <property type="entry name" value="ABC_transporter-like_CS"/>
</dbReference>
<dbReference type="Gene3D" id="3.40.50.300">
    <property type="entry name" value="P-loop containing nucleotide triphosphate hydrolases"/>
    <property type="match status" value="1"/>
</dbReference>
<dbReference type="PANTHER" id="PTHR42781:SF9">
    <property type="entry name" value="AMINO ACID ABC TRANSPORTER, ATP-BINDING PROTEIN-RELATED"/>
    <property type="match status" value="1"/>
</dbReference>
<proteinExistence type="predicted"/>
<dbReference type="EMBL" id="CU469464">
    <property type="protein sequence ID" value="CAP18344.1"/>
    <property type="molecule type" value="Genomic_DNA"/>
</dbReference>
<evidence type="ECO:0000256" key="3">
    <source>
        <dbReference type="ARBA" id="ARBA00022840"/>
    </source>
</evidence>
<dbReference type="KEGG" id="pml:ATP_00157"/>
<dbReference type="PANTHER" id="PTHR42781">
    <property type="entry name" value="SPERMIDINE/PUTRESCINE IMPORT ATP-BINDING PROTEIN POTA"/>
    <property type="match status" value="1"/>
</dbReference>
<dbReference type="SMART" id="SM00382">
    <property type="entry name" value="AAA"/>
    <property type="match status" value="1"/>
</dbReference>
<dbReference type="Proteomes" id="UP000002020">
    <property type="component" value="Chromosome"/>
</dbReference>
<organism evidence="6">
    <name type="scientific">Phytoplasma mali (strain AT)</name>
    <dbReference type="NCBI Taxonomy" id="482235"/>
    <lineage>
        <taxon>Bacteria</taxon>
        <taxon>Bacillati</taxon>
        <taxon>Mycoplasmatota</taxon>
        <taxon>Mollicutes</taxon>
        <taxon>Acholeplasmatales</taxon>
        <taxon>Acholeplasmataceae</taxon>
        <taxon>Candidatus Phytoplasma</taxon>
        <taxon>16SrX (Apple proliferation group)</taxon>
    </lineage>
</organism>
<evidence type="ECO:0000259" key="4">
    <source>
        <dbReference type="PROSITE" id="PS50893"/>
    </source>
</evidence>
<gene>
    <name evidence="5" type="primary">metN</name>
    <name evidence="5" type="ordered locus">ATP_00157</name>
</gene>
<accession>B3R0I0</accession>
<sequence>MIKLKNISKTFYIKKKPFKILKKINLEVEKNEIFGLVGNTGCGKTTLLRIMSGFIQPDENNIIRKFDRLESAMIFQNFNLLNNLNVFENAALPLKLRNFPKQKIVSRINDLLEYVKLTKLKNAYPNQISGGQKQKISIIRALAIHPKIIFCDEPTSSLDNYASYEILKLIKEINNNFKTTIILVSHNISVIKNLCHRVAILEKGKITKEINLRNKFKDLKFISYEKALE</sequence>
<protein>
    <submittedName>
        <fullName evidence="5">ABC-type methionine transport system, ATPase component</fullName>
    </submittedName>
</protein>
<dbReference type="HOGENOM" id="CLU_000604_1_22_14"/>
<dbReference type="PROSITE" id="PS50893">
    <property type="entry name" value="ABC_TRANSPORTER_2"/>
    <property type="match status" value="1"/>
</dbReference>
<dbReference type="GO" id="GO:0005524">
    <property type="term" value="F:ATP binding"/>
    <property type="evidence" value="ECO:0007669"/>
    <property type="project" value="UniProtKB-KW"/>
</dbReference>
<evidence type="ECO:0000256" key="1">
    <source>
        <dbReference type="ARBA" id="ARBA00022448"/>
    </source>
</evidence>
<dbReference type="Pfam" id="PF00005">
    <property type="entry name" value="ABC_tran"/>
    <property type="match status" value="1"/>
</dbReference>
<dbReference type="GO" id="GO:0016887">
    <property type="term" value="F:ATP hydrolysis activity"/>
    <property type="evidence" value="ECO:0007669"/>
    <property type="project" value="InterPro"/>
</dbReference>
<dbReference type="eggNOG" id="COG1135">
    <property type="taxonomic scope" value="Bacteria"/>
</dbReference>
<dbReference type="AlphaFoldDB" id="B3R0I0"/>
<dbReference type="InterPro" id="IPR003593">
    <property type="entry name" value="AAA+_ATPase"/>
</dbReference>
<evidence type="ECO:0000256" key="2">
    <source>
        <dbReference type="ARBA" id="ARBA00022741"/>
    </source>
</evidence>
<dbReference type="InterPro" id="IPR027417">
    <property type="entry name" value="P-loop_NTPase"/>
</dbReference>
<keyword evidence="3" id="KW-0067">ATP-binding</keyword>
<keyword evidence="2" id="KW-0547">Nucleotide-binding</keyword>
<evidence type="ECO:0000313" key="5">
    <source>
        <dbReference type="EMBL" id="CAP18344.1"/>
    </source>
</evidence>